<dbReference type="Pfam" id="PF14846">
    <property type="entry name" value="DUF4485"/>
    <property type="match status" value="1"/>
</dbReference>
<evidence type="ECO:0000256" key="1">
    <source>
        <dbReference type="SAM" id="Coils"/>
    </source>
</evidence>
<accession>A0ABN8LGA0</accession>
<feature type="coiled-coil region" evidence="1">
    <location>
        <begin position="715"/>
        <end position="919"/>
    </location>
</feature>
<dbReference type="InterPro" id="IPR027831">
    <property type="entry name" value="DUF4485"/>
</dbReference>
<feature type="compositionally biased region" description="Polar residues" evidence="2">
    <location>
        <begin position="976"/>
        <end position="987"/>
    </location>
</feature>
<feature type="compositionally biased region" description="Polar residues" evidence="2">
    <location>
        <begin position="160"/>
        <end position="178"/>
    </location>
</feature>
<dbReference type="PANTHER" id="PTHR18871:SF2">
    <property type="entry name" value="CENTROSOMAL PROTEIN OF 112 KDA"/>
    <property type="match status" value="1"/>
</dbReference>
<comment type="caution">
    <text evidence="4">The sequence shown here is derived from an EMBL/GenBank/DDBJ whole genome shotgun (WGS) entry which is preliminary data.</text>
</comment>
<feature type="domain" description="DUF4485" evidence="3">
    <location>
        <begin position="21"/>
        <end position="103"/>
    </location>
</feature>
<evidence type="ECO:0000259" key="3">
    <source>
        <dbReference type="Pfam" id="PF14846"/>
    </source>
</evidence>
<evidence type="ECO:0000256" key="2">
    <source>
        <dbReference type="SAM" id="MobiDB-lite"/>
    </source>
</evidence>
<feature type="region of interest" description="Disordered" evidence="2">
    <location>
        <begin position="971"/>
        <end position="993"/>
    </location>
</feature>
<gene>
    <name evidence="4" type="ORF">PEVE_00028756</name>
</gene>
<dbReference type="PANTHER" id="PTHR18871">
    <property type="entry name" value="CENTROSOMAL PROTEIN OF 112 KDA"/>
    <property type="match status" value="1"/>
</dbReference>
<feature type="compositionally biased region" description="Polar residues" evidence="2">
    <location>
        <begin position="233"/>
        <end position="257"/>
    </location>
</feature>
<feature type="coiled-coil region" evidence="1">
    <location>
        <begin position="944"/>
        <end position="971"/>
    </location>
</feature>
<keyword evidence="5" id="KW-1185">Reference proteome</keyword>
<dbReference type="Proteomes" id="UP001159427">
    <property type="component" value="Unassembled WGS sequence"/>
</dbReference>
<reference evidence="4 5" key="1">
    <citation type="submission" date="2022-05" db="EMBL/GenBank/DDBJ databases">
        <authorList>
            <consortium name="Genoscope - CEA"/>
            <person name="William W."/>
        </authorList>
    </citation>
    <scope>NUCLEOTIDE SEQUENCE [LARGE SCALE GENOMIC DNA]</scope>
</reference>
<dbReference type="EMBL" id="CALNXI010000004">
    <property type="protein sequence ID" value="CAH3013978.1"/>
    <property type="molecule type" value="Genomic_DNA"/>
</dbReference>
<feature type="region of interest" description="Disordered" evidence="2">
    <location>
        <begin position="143"/>
        <end position="257"/>
    </location>
</feature>
<dbReference type="InterPro" id="IPR055310">
    <property type="entry name" value="CEP112"/>
</dbReference>
<proteinExistence type="predicted"/>
<organism evidence="4 5">
    <name type="scientific">Porites evermanni</name>
    <dbReference type="NCBI Taxonomy" id="104178"/>
    <lineage>
        <taxon>Eukaryota</taxon>
        <taxon>Metazoa</taxon>
        <taxon>Cnidaria</taxon>
        <taxon>Anthozoa</taxon>
        <taxon>Hexacorallia</taxon>
        <taxon>Scleractinia</taxon>
        <taxon>Fungiina</taxon>
        <taxon>Poritidae</taxon>
        <taxon>Porites</taxon>
    </lineage>
</organism>
<feature type="region of interest" description="Disordered" evidence="2">
    <location>
        <begin position="445"/>
        <end position="471"/>
    </location>
</feature>
<evidence type="ECO:0000313" key="5">
    <source>
        <dbReference type="Proteomes" id="UP001159427"/>
    </source>
</evidence>
<name>A0ABN8LGA0_9CNID</name>
<protein>
    <recommendedName>
        <fullName evidence="3">DUF4485 domain-containing protein</fullName>
    </recommendedName>
</protein>
<evidence type="ECO:0000313" key="4">
    <source>
        <dbReference type="EMBL" id="CAH3013978.1"/>
    </source>
</evidence>
<keyword evidence="1" id="KW-0175">Coiled coil</keyword>
<sequence>MTSHRYGEITGLNSSLSERQDSMFDRYLEEMKPFVLRLPHKSERQRVALWIKKLCEPPGPGTSGRKNRNLYAQLLLHMVKRGLLEDPFTRRPEAGPLQPLPSYMSIYLDEPVSRKSATVELEEEFGHQPPDWLREIASSSGSIYSDTSGSIPLHPRRELPTTNGVNPIPQPRSTTYSTSREEKNGYEVAPGLDQVLEEKQYKGRHSVGYPSEDILESRYGGRISPPPRRSPSEYQHTDSGYPSTSPPSKTNHYNGFTKGLSSINGTFRDDHSFSRSSDREIELRTKMVEAKYHEDKLKLQQQHDVAVQKILDRKNMELEEVKSHYRNKITEMEAAAKKQERKVSQLVREAQTMKEQRDQQIAELKTLAEQSGETAQHGFEKKLNDKIAEFEQEKFEMQKQHTQNIQELLDETNQRLQKMETEYNQQNAATRLVIQELETRVQQLTQESEGLQSSRSKLAKEKEELEQQASSLSSELQEAKTTLAKMERDHSSAINEHKAVIKQLNKKTDASMEGMKQQHAGAIAKATDTIAELESQVTQLKQALQDTEFQRQRQLRELEAAHKQEKLNLEHLHEKKIRGIQAELNQGEEESEKRIRKLEVALKERDDQVQKLSEVQKQQAQQAELALEDFKSQVERNSGRMFDEMKAQMEKVEEDLARSKNLREKQAKEFSRQLDDLKIKHEKEVAEISIRHEQEKAQTLRAHQIERDSLLNEHEQGKEMQLEKLRQKMLEHENQARNRTTKDAKTIAELEQQVRELREEIIQANSTHKTQLMELSLMREEEKQNYKRQEENMQVKFKSQLEQQKLQLQREHSTEMEQILEKTNNRMKQMEEEYVGRSTKGQKVIETLEDEIKKLKEEIARTRTSLEKKLAQTTAKHEDEKASVKKHHSTIVKSLQQDVETQKTMVKHLEKRVQQTELDSQERISRLRLQYEEKMKGLMPASLREELEDTIESLRQQISVLQSRARVLQEELDSGNRLSSSFSTSAVRDQDEL</sequence>